<evidence type="ECO:0000313" key="2">
    <source>
        <dbReference type="EMBL" id="KAG6500593.1"/>
    </source>
</evidence>
<feature type="signal peptide" evidence="1">
    <location>
        <begin position="1"/>
        <end position="24"/>
    </location>
</feature>
<keyword evidence="3" id="KW-1185">Reference proteome</keyword>
<protein>
    <recommendedName>
        <fullName evidence="4">Secreted protein</fullName>
    </recommendedName>
</protein>
<keyword evidence="1" id="KW-0732">Signal</keyword>
<name>A0A8J5GFJ5_ZINOF</name>
<dbReference type="Proteomes" id="UP000734854">
    <property type="component" value="Unassembled WGS sequence"/>
</dbReference>
<gene>
    <name evidence="2" type="ORF">ZIOFF_040441</name>
</gene>
<evidence type="ECO:0008006" key="4">
    <source>
        <dbReference type="Google" id="ProtNLM"/>
    </source>
</evidence>
<dbReference type="EMBL" id="JACMSC010000011">
    <property type="protein sequence ID" value="KAG6500593.1"/>
    <property type="molecule type" value="Genomic_DNA"/>
</dbReference>
<reference evidence="2 3" key="1">
    <citation type="submission" date="2020-08" db="EMBL/GenBank/DDBJ databases">
        <title>Plant Genome Project.</title>
        <authorList>
            <person name="Zhang R.-G."/>
        </authorList>
    </citation>
    <scope>NUCLEOTIDE SEQUENCE [LARGE SCALE GENOMIC DNA]</scope>
    <source>
        <tissue evidence="2">Rhizome</tissue>
    </source>
</reference>
<feature type="chain" id="PRO_5035278782" description="Secreted protein" evidence="1">
    <location>
        <begin position="25"/>
        <end position="99"/>
    </location>
</feature>
<organism evidence="2 3">
    <name type="scientific">Zingiber officinale</name>
    <name type="common">Ginger</name>
    <name type="synonym">Amomum zingiber</name>
    <dbReference type="NCBI Taxonomy" id="94328"/>
    <lineage>
        <taxon>Eukaryota</taxon>
        <taxon>Viridiplantae</taxon>
        <taxon>Streptophyta</taxon>
        <taxon>Embryophyta</taxon>
        <taxon>Tracheophyta</taxon>
        <taxon>Spermatophyta</taxon>
        <taxon>Magnoliopsida</taxon>
        <taxon>Liliopsida</taxon>
        <taxon>Zingiberales</taxon>
        <taxon>Zingiberaceae</taxon>
        <taxon>Zingiber</taxon>
    </lineage>
</organism>
<proteinExistence type="predicted"/>
<dbReference type="AlphaFoldDB" id="A0A8J5GFJ5"/>
<evidence type="ECO:0000313" key="3">
    <source>
        <dbReference type="Proteomes" id="UP000734854"/>
    </source>
</evidence>
<evidence type="ECO:0000256" key="1">
    <source>
        <dbReference type="SAM" id="SignalP"/>
    </source>
</evidence>
<sequence>MALCFKQLLFAMLLVCFLLHQVRFRSSVSEPDLVYSGRSCSWIITGSGWQDHLANSLAGADSVRTSLQYNCPLSAKSVPSGVRDVLCTVQVRASRDLRQ</sequence>
<comment type="caution">
    <text evidence="2">The sequence shown here is derived from an EMBL/GenBank/DDBJ whole genome shotgun (WGS) entry which is preliminary data.</text>
</comment>
<accession>A0A8J5GFJ5</accession>